<dbReference type="Proteomes" id="UP001152320">
    <property type="component" value="Chromosome 1"/>
</dbReference>
<gene>
    <name evidence="1" type="ORF">HOLleu_02680</name>
</gene>
<keyword evidence="2" id="KW-1185">Reference proteome</keyword>
<evidence type="ECO:0000313" key="1">
    <source>
        <dbReference type="EMBL" id="KAJ8049781.1"/>
    </source>
</evidence>
<dbReference type="AlphaFoldDB" id="A0A9Q1CR23"/>
<protein>
    <submittedName>
        <fullName evidence="1">Uncharacterized protein</fullName>
    </submittedName>
</protein>
<comment type="caution">
    <text evidence="1">The sequence shown here is derived from an EMBL/GenBank/DDBJ whole genome shotgun (WGS) entry which is preliminary data.</text>
</comment>
<sequence length="150" mass="17267">MLPLSRSVFVIRPKLPWYNEDLQICKRRKRKAETVWLSSGTTEDRATYISLRNMYKNMLNDAQNNYLNDCIAKAGNDPKKLFRSIAAMTGKRDELVFPDATSNTQLSEDFKDFFWSKVDKLRNELDNMGIAPFDCGTSDHSATLDCSKRV</sequence>
<name>A0A9Q1CR23_HOLLE</name>
<reference evidence="1" key="1">
    <citation type="submission" date="2021-10" db="EMBL/GenBank/DDBJ databases">
        <title>Tropical sea cucumber genome reveals ecological adaptation and Cuvierian tubules defense mechanism.</title>
        <authorList>
            <person name="Chen T."/>
        </authorList>
    </citation>
    <scope>NUCLEOTIDE SEQUENCE</scope>
    <source>
        <strain evidence="1">Nanhai2018</strain>
        <tissue evidence="1">Muscle</tissue>
    </source>
</reference>
<evidence type="ECO:0000313" key="2">
    <source>
        <dbReference type="Proteomes" id="UP001152320"/>
    </source>
</evidence>
<organism evidence="1 2">
    <name type="scientific">Holothuria leucospilota</name>
    <name type="common">Black long sea cucumber</name>
    <name type="synonym">Mertensiothuria leucospilota</name>
    <dbReference type="NCBI Taxonomy" id="206669"/>
    <lineage>
        <taxon>Eukaryota</taxon>
        <taxon>Metazoa</taxon>
        <taxon>Echinodermata</taxon>
        <taxon>Eleutherozoa</taxon>
        <taxon>Echinozoa</taxon>
        <taxon>Holothuroidea</taxon>
        <taxon>Aspidochirotacea</taxon>
        <taxon>Aspidochirotida</taxon>
        <taxon>Holothuriidae</taxon>
        <taxon>Holothuria</taxon>
    </lineage>
</organism>
<accession>A0A9Q1CR23</accession>
<proteinExistence type="predicted"/>
<dbReference type="EMBL" id="JAIZAY010000001">
    <property type="protein sequence ID" value="KAJ8049781.1"/>
    <property type="molecule type" value="Genomic_DNA"/>
</dbReference>